<evidence type="ECO:0000313" key="3">
    <source>
        <dbReference type="Proteomes" id="UP000673394"/>
    </source>
</evidence>
<dbReference type="PROSITE" id="PS51257">
    <property type="entry name" value="PROKAR_LIPOPROTEIN"/>
    <property type="match status" value="1"/>
</dbReference>
<reference evidence="2 3" key="1">
    <citation type="submission" date="2021-04" db="EMBL/GenBank/DDBJ databases">
        <title>Paenibacillus sp. DLE-14 whole genome sequence.</title>
        <authorList>
            <person name="Ham Y.J."/>
        </authorList>
    </citation>
    <scope>NUCLEOTIDE SEQUENCE [LARGE SCALE GENOMIC DNA]</scope>
    <source>
        <strain evidence="2 3">DLE-14</strain>
    </source>
</reference>
<dbReference type="SUPFAM" id="SSF53850">
    <property type="entry name" value="Periplasmic binding protein-like II"/>
    <property type="match status" value="1"/>
</dbReference>
<evidence type="ECO:0008006" key="4">
    <source>
        <dbReference type="Google" id="ProtNLM"/>
    </source>
</evidence>
<proteinExistence type="predicted"/>
<accession>A0ABS5CER0</accession>
<feature type="non-terminal residue" evidence="2">
    <location>
        <position position="589"/>
    </location>
</feature>
<feature type="chain" id="PRO_5046739065" description="ABC transporter substrate-binding protein" evidence="1">
    <location>
        <begin position="24"/>
        <end position="589"/>
    </location>
</feature>
<evidence type="ECO:0000313" key="2">
    <source>
        <dbReference type="EMBL" id="MBP3963808.1"/>
    </source>
</evidence>
<comment type="caution">
    <text evidence="2">The sequence shown here is derived from an EMBL/GenBank/DDBJ whole genome shotgun (WGS) entry which is preliminary data.</text>
</comment>
<name>A0ABS5CER0_9BACL</name>
<feature type="signal peptide" evidence="1">
    <location>
        <begin position="1"/>
        <end position="23"/>
    </location>
</feature>
<evidence type="ECO:0000256" key="1">
    <source>
        <dbReference type="SAM" id="SignalP"/>
    </source>
</evidence>
<sequence length="589" mass="66050">MKKQLSTGVRLSLTAALSVAMLAGCSSNNNEPAKNDTSAAANTNTEAAADNTTNAANTTENAAPAEQFYYDMYDKVTDSSDFPDWKGKQLKLKLWYSHGTGEPTHNSAEQDVVTPEAKRVTGVEIDQENSFDNGGQDLNVKMGMLNAANDWPDVVMSSDTSALAELVKAGKVYDLTEVISKYAPNLAKRTPFDKLPKVLENITIKNLDGKTYGFPLELGDPDNTLKVLDPSFVSPNSQQAPDGMGSIWVRDDLLKKLYPTAKTQDEIDALYVKNGGKFSKEELYDVPLKTKDDFYKFLYDMQALIKKENIKENGKPVETTYAFGGGDNWSTLTMLQTYLNRIPANNNYFTYYDKKTKEIEFMFQQEWFKQTLLEFNKLVRDKVMDPKSLLENQATHTEKMNNGQYAVAYLWDTPDESVLKAAGKKYRYRKVFLDSPANTDQFISPAGPSGNNQTILIFKDKVAEEDLPQIIHYLDYMVSEVGEKMYTWGPRSAGLFDEKDGKRVFKDKDLEDAMVYNKDNGANNKYNLHNNRLGSSSKQWPPYPTYMWGGSTVTPSYAYERVLSPADGLSFFNPGNLPNNSTSTITTTI</sequence>
<organism evidence="2 3">
    <name type="scientific">Paenibacillus lignilyticus</name>
    <dbReference type="NCBI Taxonomy" id="1172615"/>
    <lineage>
        <taxon>Bacteria</taxon>
        <taxon>Bacillati</taxon>
        <taxon>Bacillota</taxon>
        <taxon>Bacilli</taxon>
        <taxon>Bacillales</taxon>
        <taxon>Paenibacillaceae</taxon>
        <taxon>Paenibacillus</taxon>
    </lineage>
</organism>
<dbReference type="Proteomes" id="UP000673394">
    <property type="component" value="Unassembled WGS sequence"/>
</dbReference>
<keyword evidence="3" id="KW-1185">Reference proteome</keyword>
<dbReference type="Gene3D" id="3.40.190.10">
    <property type="entry name" value="Periplasmic binding protein-like II"/>
    <property type="match status" value="3"/>
</dbReference>
<keyword evidence="1" id="KW-0732">Signal</keyword>
<protein>
    <recommendedName>
        <fullName evidence="4">ABC transporter substrate-binding protein</fullName>
    </recommendedName>
</protein>
<dbReference type="RefSeq" id="WP_210658578.1">
    <property type="nucleotide sequence ID" value="NZ_JAGKSP010000004.1"/>
</dbReference>
<dbReference type="EMBL" id="JAGKSP010000004">
    <property type="protein sequence ID" value="MBP3963808.1"/>
    <property type="molecule type" value="Genomic_DNA"/>
</dbReference>
<gene>
    <name evidence="2" type="ORF">I8J30_13915</name>
</gene>